<dbReference type="InterPro" id="IPR050271">
    <property type="entry name" value="UDP-glycosyltransferase"/>
</dbReference>
<evidence type="ECO:0000256" key="2">
    <source>
        <dbReference type="ARBA" id="ARBA00009995"/>
    </source>
</evidence>
<dbReference type="SUPFAM" id="SSF53756">
    <property type="entry name" value="UDP-Glycosyltransferase/glycogen phosphorylase"/>
    <property type="match status" value="1"/>
</dbReference>
<evidence type="ECO:0000313" key="13">
    <source>
        <dbReference type="EMBL" id="KAE9539475.1"/>
    </source>
</evidence>
<keyword evidence="9" id="KW-0325">Glycoprotein</keyword>
<evidence type="ECO:0000256" key="12">
    <source>
        <dbReference type="RuleBase" id="RU362059"/>
    </source>
</evidence>
<dbReference type="OrthoDB" id="5835829at2759"/>
<dbReference type="EC" id="2.4.1.17" evidence="12"/>
<comment type="catalytic activity">
    <reaction evidence="12">
        <text>glucuronate acceptor + UDP-alpha-D-glucuronate = acceptor beta-D-glucuronoside + UDP + H(+)</text>
        <dbReference type="Rhea" id="RHEA:21032"/>
        <dbReference type="ChEBI" id="CHEBI:15378"/>
        <dbReference type="ChEBI" id="CHEBI:58052"/>
        <dbReference type="ChEBI" id="CHEBI:58223"/>
        <dbReference type="ChEBI" id="CHEBI:132367"/>
        <dbReference type="ChEBI" id="CHEBI:132368"/>
        <dbReference type="EC" id="2.4.1.17"/>
    </reaction>
</comment>
<evidence type="ECO:0000256" key="3">
    <source>
        <dbReference type="ARBA" id="ARBA00022676"/>
    </source>
</evidence>
<protein>
    <recommendedName>
        <fullName evidence="12">UDP-glucuronosyltransferase</fullName>
        <ecNumber evidence="12">2.4.1.17</ecNumber>
    </recommendedName>
</protein>
<dbReference type="Pfam" id="PF00201">
    <property type="entry name" value="UDPGT"/>
    <property type="match status" value="1"/>
</dbReference>
<evidence type="ECO:0000313" key="14">
    <source>
        <dbReference type="Proteomes" id="UP000475862"/>
    </source>
</evidence>
<keyword evidence="3 11" id="KW-0328">Glycosyltransferase</keyword>
<evidence type="ECO:0000256" key="11">
    <source>
        <dbReference type="RuleBase" id="RU003718"/>
    </source>
</evidence>
<keyword evidence="6" id="KW-0256">Endoplasmic reticulum</keyword>
<dbReference type="Gene3D" id="3.40.50.2000">
    <property type="entry name" value="Glycogen Phosphorylase B"/>
    <property type="match status" value="2"/>
</dbReference>
<accession>A0A6G0TUP1</accession>
<reference evidence="13 14" key="1">
    <citation type="submission" date="2019-08" db="EMBL/GenBank/DDBJ databases">
        <title>The genome of the soybean aphid Biotype 1, its phylome, world population structure and adaptation to the North American continent.</title>
        <authorList>
            <person name="Giordano R."/>
            <person name="Donthu R.K."/>
            <person name="Hernandez A.G."/>
            <person name="Wright C.L."/>
            <person name="Zimin A.V."/>
        </authorList>
    </citation>
    <scope>NUCLEOTIDE SEQUENCE [LARGE SCALE GENOMIC DNA]</scope>
    <source>
        <tissue evidence="13">Whole aphids</tissue>
    </source>
</reference>
<dbReference type="AlphaFoldDB" id="A0A6G0TUP1"/>
<dbReference type="PANTHER" id="PTHR48043">
    <property type="entry name" value="EG:EG0003.4 PROTEIN-RELATED"/>
    <property type="match status" value="1"/>
</dbReference>
<dbReference type="FunFam" id="3.40.50.2000:FF:000050">
    <property type="entry name" value="UDP-glucuronosyltransferase"/>
    <property type="match status" value="1"/>
</dbReference>
<evidence type="ECO:0000256" key="1">
    <source>
        <dbReference type="ARBA" id="ARBA00004240"/>
    </source>
</evidence>
<comment type="similarity">
    <text evidence="2 11">Belongs to the UDP-glycosyltransferase family.</text>
</comment>
<gene>
    <name evidence="13" type="ORF">AGLY_004727</name>
</gene>
<evidence type="ECO:0000256" key="6">
    <source>
        <dbReference type="ARBA" id="ARBA00022824"/>
    </source>
</evidence>
<dbReference type="EMBL" id="VYZN01000014">
    <property type="protein sequence ID" value="KAE9539475.1"/>
    <property type="molecule type" value="Genomic_DNA"/>
</dbReference>
<comment type="subcellular location">
    <subcellularLocation>
        <location evidence="10">Endomembrane system</location>
        <topology evidence="10">Single-pass type I membrane protein</topology>
    </subcellularLocation>
    <subcellularLocation>
        <location evidence="1">Endoplasmic reticulum</location>
    </subcellularLocation>
    <subcellularLocation>
        <location evidence="12">Membrane</location>
        <topology evidence="12">Single-pass membrane protein</topology>
    </subcellularLocation>
</comment>
<dbReference type="GO" id="GO:0016020">
    <property type="term" value="C:membrane"/>
    <property type="evidence" value="ECO:0007669"/>
    <property type="project" value="UniProtKB-SubCell"/>
</dbReference>
<keyword evidence="8 12" id="KW-0472">Membrane</keyword>
<evidence type="ECO:0000256" key="10">
    <source>
        <dbReference type="ARBA" id="ARBA00046288"/>
    </source>
</evidence>
<dbReference type="GO" id="GO:0015020">
    <property type="term" value="F:glucuronosyltransferase activity"/>
    <property type="evidence" value="ECO:0007669"/>
    <property type="project" value="UniProtKB-EC"/>
</dbReference>
<dbReference type="Proteomes" id="UP000475862">
    <property type="component" value="Unassembled WGS sequence"/>
</dbReference>
<feature type="transmembrane region" description="Helical" evidence="12">
    <location>
        <begin position="504"/>
        <end position="528"/>
    </location>
</feature>
<organism evidence="13 14">
    <name type="scientific">Aphis glycines</name>
    <name type="common">Soybean aphid</name>
    <dbReference type="NCBI Taxonomy" id="307491"/>
    <lineage>
        <taxon>Eukaryota</taxon>
        <taxon>Metazoa</taxon>
        <taxon>Ecdysozoa</taxon>
        <taxon>Arthropoda</taxon>
        <taxon>Hexapoda</taxon>
        <taxon>Insecta</taxon>
        <taxon>Pterygota</taxon>
        <taxon>Neoptera</taxon>
        <taxon>Paraneoptera</taxon>
        <taxon>Hemiptera</taxon>
        <taxon>Sternorrhyncha</taxon>
        <taxon>Aphidomorpha</taxon>
        <taxon>Aphidoidea</taxon>
        <taxon>Aphididae</taxon>
        <taxon>Aphidini</taxon>
        <taxon>Aphis</taxon>
        <taxon>Aphis</taxon>
    </lineage>
</organism>
<keyword evidence="14" id="KW-1185">Reference proteome</keyword>
<dbReference type="GO" id="GO:0005783">
    <property type="term" value="C:endoplasmic reticulum"/>
    <property type="evidence" value="ECO:0007669"/>
    <property type="project" value="UniProtKB-SubCell"/>
</dbReference>
<sequence length="535" mass="59126">MTTTAIVKPITVVRQAAAVTVTTVLSLMMCTPAANGARILAVFPYNGHSHFTMVEPLMVALSRRGHDVTVISPFPRRKGGGGGGGDGLGRYVDLDVSDALPPVISQLSVTDEFEHRVNPITGLRDLCQMNHRVCEATFEHPLVRGLIREPRAFDVVFAEAFSTDCFAAFAHAYDAPLVSIRTSDYSPQLNRRVANPENPAYLVNHLLEYIGHEMSFVQRLINALATHFGAVGYHAFSDGPSTELVRRHFGHDTPPVPEIARRRTALVLVNGHHSLSQPRPTVPNAIEVGGLHVAQPAELDNVANVSTYIHTEWTDYCDSCDQGVIYVSFGSLLKGSSFPAQFTTAFVQAFEALPYCVLWKYEGELVSKRIKVSKWMPQQQILSHKNVKAFITHGGLMGVMEAVHFAVPMIGVPVFGDQQSNVANCVAKGIAIRLDYRQITAQKLIKSIQAIVTDSKYRSKTSELSARFRDRPTSALETAVFWTEYVIRHGNATNNASPAIDYDFYQYFLLDVIGVGLSILIFLFYIAFQIKKCIQ</sequence>
<evidence type="ECO:0000256" key="9">
    <source>
        <dbReference type="ARBA" id="ARBA00023180"/>
    </source>
</evidence>
<dbReference type="PROSITE" id="PS00375">
    <property type="entry name" value="UDPGT"/>
    <property type="match status" value="1"/>
</dbReference>
<name>A0A6G0TUP1_APHGL</name>
<dbReference type="InterPro" id="IPR002213">
    <property type="entry name" value="UDP_glucos_trans"/>
</dbReference>
<dbReference type="PANTHER" id="PTHR48043:SF114">
    <property type="entry name" value="IP04436P-RELATED"/>
    <property type="match status" value="1"/>
</dbReference>
<evidence type="ECO:0000256" key="7">
    <source>
        <dbReference type="ARBA" id="ARBA00022989"/>
    </source>
</evidence>
<evidence type="ECO:0000256" key="8">
    <source>
        <dbReference type="ARBA" id="ARBA00023136"/>
    </source>
</evidence>
<dbReference type="CDD" id="cd03784">
    <property type="entry name" value="GT1_Gtf-like"/>
    <property type="match status" value="1"/>
</dbReference>
<evidence type="ECO:0000256" key="5">
    <source>
        <dbReference type="ARBA" id="ARBA00022692"/>
    </source>
</evidence>
<comment type="caution">
    <text evidence="13">The sequence shown here is derived from an EMBL/GenBank/DDBJ whole genome shotgun (WGS) entry which is preliminary data.</text>
</comment>
<proteinExistence type="inferred from homology"/>
<keyword evidence="4 11" id="KW-0808">Transferase</keyword>
<dbReference type="InterPro" id="IPR035595">
    <property type="entry name" value="UDP_glycos_trans_CS"/>
</dbReference>
<evidence type="ECO:0000256" key="4">
    <source>
        <dbReference type="ARBA" id="ARBA00022679"/>
    </source>
</evidence>
<keyword evidence="7 12" id="KW-1133">Transmembrane helix</keyword>
<keyword evidence="5 12" id="KW-0812">Transmembrane</keyword>